<accession>A0ACB8B9L7</accession>
<gene>
    <name evidence="1" type="ORF">BV22DRAFT_1132172</name>
</gene>
<evidence type="ECO:0000313" key="1">
    <source>
        <dbReference type="EMBL" id="KAH7921583.1"/>
    </source>
</evidence>
<dbReference type="EMBL" id="MU266520">
    <property type="protein sequence ID" value="KAH7921583.1"/>
    <property type="molecule type" value="Genomic_DNA"/>
</dbReference>
<comment type="caution">
    <text evidence="1">The sequence shown here is derived from an EMBL/GenBank/DDBJ whole genome shotgun (WGS) entry which is preliminary data.</text>
</comment>
<reference evidence="1" key="1">
    <citation type="journal article" date="2021" name="New Phytol.">
        <title>Evolutionary innovations through gain and loss of genes in the ectomycorrhizal Boletales.</title>
        <authorList>
            <person name="Wu G."/>
            <person name="Miyauchi S."/>
            <person name="Morin E."/>
            <person name="Kuo A."/>
            <person name="Drula E."/>
            <person name="Varga T."/>
            <person name="Kohler A."/>
            <person name="Feng B."/>
            <person name="Cao Y."/>
            <person name="Lipzen A."/>
            <person name="Daum C."/>
            <person name="Hundley H."/>
            <person name="Pangilinan J."/>
            <person name="Johnson J."/>
            <person name="Barry K."/>
            <person name="LaButti K."/>
            <person name="Ng V."/>
            <person name="Ahrendt S."/>
            <person name="Min B."/>
            <person name="Choi I.G."/>
            <person name="Park H."/>
            <person name="Plett J.M."/>
            <person name="Magnuson J."/>
            <person name="Spatafora J.W."/>
            <person name="Nagy L.G."/>
            <person name="Henrissat B."/>
            <person name="Grigoriev I.V."/>
            <person name="Yang Z.L."/>
            <person name="Xu J."/>
            <person name="Martin F.M."/>
        </authorList>
    </citation>
    <scope>NUCLEOTIDE SEQUENCE</scope>
    <source>
        <strain evidence="1">KUC20120723A-06</strain>
    </source>
</reference>
<name>A0ACB8B9L7_9AGAM</name>
<sequence length="136" mass="15667">MSSLSGVASLDSTMGALLIGSLIGTALFGLTLHQFFRYFRMYPGDPLRLKVMVAVLWALDSVHVIFIMHTCYHYLVSYYLQPLELLTGFWSLRLVIIINSVITTITHFFFAHRILQHQLPLYRFWAITNIGKNSQR</sequence>
<evidence type="ECO:0000313" key="2">
    <source>
        <dbReference type="Proteomes" id="UP000790709"/>
    </source>
</evidence>
<protein>
    <submittedName>
        <fullName evidence="1">Uncharacterized protein</fullName>
    </submittedName>
</protein>
<keyword evidence="2" id="KW-1185">Reference proteome</keyword>
<dbReference type="Proteomes" id="UP000790709">
    <property type="component" value="Unassembled WGS sequence"/>
</dbReference>
<organism evidence="1 2">
    <name type="scientific">Leucogyrophana mollusca</name>
    <dbReference type="NCBI Taxonomy" id="85980"/>
    <lineage>
        <taxon>Eukaryota</taxon>
        <taxon>Fungi</taxon>
        <taxon>Dikarya</taxon>
        <taxon>Basidiomycota</taxon>
        <taxon>Agaricomycotina</taxon>
        <taxon>Agaricomycetes</taxon>
        <taxon>Agaricomycetidae</taxon>
        <taxon>Boletales</taxon>
        <taxon>Boletales incertae sedis</taxon>
        <taxon>Leucogyrophana</taxon>
    </lineage>
</organism>
<proteinExistence type="predicted"/>